<dbReference type="EMBL" id="CM042054">
    <property type="protein sequence ID" value="KAI3706608.1"/>
    <property type="molecule type" value="Genomic_DNA"/>
</dbReference>
<evidence type="ECO:0000313" key="2">
    <source>
        <dbReference type="Proteomes" id="UP001055879"/>
    </source>
</evidence>
<dbReference type="Proteomes" id="UP001055879">
    <property type="component" value="Linkage Group LG08"/>
</dbReference>
<sequence>MHSVPSLELLTRPYATSLNGGCSCSYRLKHRLEKGDRREVCLDFSVILFGGKKVLFLMQMDICSHIGFSANDINSLHGICLDTLGSTYGAVGDFSVDELAYGATKFLDIQDDEDGILGFIPPHEKASVGGAHKELKDDPDDITTEVLTHDDNAKSVNPPCSSAPSLPKPLKLVSAMKGSREKCGVGPPPKLSVKWGPDVYDPVPTSVVSNRGARKHNGKKKSKKKGSRESKGKEKKQSRKKGGSGSSLNYYSEQKEEVIFASAMDFHLDYFCGSSFANRYGSSLHLSSVAEAT</sequence>
<keyword evidence="2" id="KW-1185">Reference proteome</keyword>
<gene>
    <name evidence="1" type="ORF">L6452_24472</name>
</gene>
<name>A0ACB9AB80_ARCLA</name>
<proteinExistence type="predicted"/>
<protein>
    <submittedName>
        <fullName evidence="1">Uncharacterized protein</fullName>
    </submittedName>
</protein>
<comment type="caution">
    <text evidence="1">The sequence shown here is derived from an EMBL/GenBank/DDBJ whole genome shotgun (WGS) entry which is preliminary data.</text>
</comment>
<evidence type="ECO:0000313" key="1">
    <source>
        <dbReference type="EMBL" id="KAI3706608.1"/>
    </source>
</evidence>
<reference evidence="2" key="1">
    <citation type="journal article" date="2022" name="Mol. Ecol. Resour.">
        <title>The genomes of chicory, endive, great burdock and yacon provide insights into Asteraceae palaeo-polyploidization history and plant inulin production.</title>
        <authorList>
            <person name="Fan W."/>
            <person name="Wang S."/>
            <person name="Wang H."/>
            <person name="Wang A."/>
            <person name="Jiang F."/>
            <person name="Liu H."/>
            <person name="Zhao H."/>
            <person name="Xu D."/>
            <person name="Zhang Y."/>
        </authorList>
    </citation>
    <scope>NUCLEOTIDE SEQUENCE [LARGE SCALE GENOMIC DNA]</scope>
    <source>
        <strain evidence="2">cv. Niubang</strain>
    </source>
</reference>
<accession>A0ACB9AB80</accession>
<reference evidence="1 2" key="2">
    <citation type="journal article" date="2022" name="Mol. Ecol. Resour.">
        <title>The genomes of chicory, endive, great burdock and yacon provide insights into Asteraceae paleo-polyploidization history and plant inulin production.</title>
        <authorList>
            <person name="Fan W."/>
            <person name="Wang S."/>
            <person name="Wang H."/>
            <person name="Wang A."/>
            <person name="Jiang F."/>
            <person name="Liu H."/>
            <person name="Zhao H."/>
            <person name="Xu D."/>
            <person name="Zhang Y."/>
        </authorList>
    </citation>
    <scope>NUCLEOTIDE SEQUENCE [LARGE SCALE GENOMIC DNA]</scope>
    <source>
        <strain evidence="2">cv. Niubang</strain>
    </source>
</reference>
<organism evidence="1 2">
    <name type="scientific">Arctium lappa</name>
    <name type="common">Greater burdock</name>
    <name type="synonym">Lappa major</name>
    <dbReference type="NCBI Taxonomy" id="4217"/>
    <lineage>
        <taxon>Eukaryota</taxon>
        <taxon>Viridiplantae</taxon>
        <taxon>Streptophyta</taxon>
        <taxon>Embryophyta</taxon>
        <taxon>Tracheophyta</taxon>
        <taxon>Spermatophyta</taxon>
        <taxon>Magnoliopsida</taxon>
        <taxon>eudicotyledons</taxon>
        <taxon>Gunneridae</taxon>
        <taxon>Pentapetalae</taxon>
        <taxon>asterids</taxon>
        <taxon>campanulids</taxon>
        <taxon>Asterales</taxon>
        <taxon>Asteraceae</taxon>
        <taxon>Carduoideae</taxon>
        <taxon>Cardueae</taxon>
        <taxon>Arctiinae</taxon>
        <taxon>Arctium</taxon>
    </lineage>
</organism>